<protein>
    <submittedName>
        <fullName evidence="1">Uncharacterized protein</fullName>
    </submittedName>
</protein>
<accession>A0ABV1WKA5</accession>
<keyword evidence="2" id="KW-1185">Reference proteome</keyword>
<evidence type="ECO:0000313" key="1">
    <source>
        <dbReference type="EMBL" id="MER6984599.1"/>
    </source>
</evidence>
<sequence>RQRAALYLAEWTEGRGLNITKPTSAVSLMLSVRLRKELRRRLLTLAVRKIPTLTPFMVGAAIGALLNHYDTTRLAQAIRADLRARQAPWPALPTQESGADS</sequence>
<reference evidence="1 2" key="1">
    <citation type="submission" date="2024-06" db="EMBL/GenBank/DDBJ databases">
        <title>The Natural Products Discovery Center: Release of the First 8490 Sequenced Strains for Exploring Actinobacteria Biosynthetic Diversity.</title>
        <authorList>
            <person name="Kalkreuter E."/>
            <person name="Kautsar S.A."/>
            <person name="Yang D."/>
            <person name="Bader C.D."/>
            <person name="Teijaro C.N."/>
            <person name="Fluegel L."/>
            <person name="Davis C.M."/>
            <person name="Simpson J.R."/>
            <person name="Lauterbach L."/>
            <person name="Steele A.D."/>
            <person name="Gui C."/>
            <person name="Meng S."/>
            <person name="Li G."/>
            <person name="Viehrig K."/>
            <person name="Ye F."/>
            <person name="Su P."/>
            <person name="Kiefer A.F."/>
            <person name="Nichols A."/>
            <person name="Cepeda A.J."/>
            <person name="Yan W."/>
            <person name="Fan B."/>
            <person name="Jiang Y."/>
            <person name="Adhikari A."/>
            <person name="Zheng C.-J."/>
            <person name="Schuster L."/>
            <person name="Cowan T.M."/>
            <person name="Smanski M.J."/>
            <person name="Chevrette M.G."/>
            <person name="De Carvalho L.P.S."/>
            <person name="Shen B."/>
        </authorList>
    </citation>
    <scope>NUCLEOTIDE SEQUENCE [LARGE SCALE GENOMIC DNA]</scope>
    <source>
        <strain evidence="1 2">NPDC000634</strain>
    </source>
</reference>
<comment type="caution">
    <text evidence="1">The sequence shown here is derived from an EMBL/GenBank/DDBJ whole genome shotgun (WGS) entry which is preliminary data.</text>
</comment>
<dbReference type="Proteomes" id="UP001458415">
    <property type="component" value="Unassembled WGS sequence"/>
</dbReference>
<evidence type="ECO:0000313" key="2">
    <source>
        <dbReference type="Proteomes" id="UP001458415"/>
    </source>
</evidence>
<name>A0ABV1WKA5_9ACTN</name>
<feature type="non-terminal residue" evidence="1">
    <location>
        <position position="1"/>
    </location>
</feature>
<organism evidence="1 2">
    <name type="scientific">Streptomyces carpinensis</name>
    <dbReference type="NCBI Taxonomy" id="66369"/>
    <lineage>
        <taxon>Bacteria</taxon>
        <taxon>Bacillati</taxon>
        <taxon>Actinomycetota</taxon>
        <taxon>Actinomycetes</taxon>
        <taxon>Kitasatosporales</taxon>
        <taxon>Streptomycetaceae</taxon>
        <taxon>Streptomyces</taxon>
    </lineage>
</organism>
<gene>
    <name evidence="1" type="ORF">ABT317_48560</name>
</gene>
<proteinExistence type="predicted"/>
<dbReference type="EMBL" id="JBEPCU010001906">
    <property type="protein sequence ID" value="MER6984599.1"/>
    <property type="molecule type" value="Genomic_DNA"/>
</dbReference>